<protein>
    <submittedName>
        <fullName evidence="1">DNA-binding protein</fullName>
    </submittedName>
</protein>
<dbReference type="Gene3D" id="3.40.630.30">
    <property type="match status" value="1"/>
</dbReference>
<reference evidence="1" key="1">
    <citation type="journal article" date="2014" name="Int. J. Syst. Evol. Microbiol.">
        <title>Complete genome sequence of Corynebacterium casei LMG S-19264T (=DSM 44701T), isolated from a smear-ripened cheese.</title>
        <authorList>
            <consortium name="US DOE Joint Genome Institute (JGI-PGF)"/>
            <person name="Walter F."/>
            <person name="Albersmeier A."/>
            <person name="Kalinowski J."/>
            <person name="Ruckert C."/>
        </authorList>
    </citation>
    <scope>NUCLEOTIDE SEQUENCE</scope>
    <source>
        <strain evidence="1">KCTC 42590</strain>
    </source>
</reference>
<dbReference type="InterPro" id="IPR016181">
    <property type="entry name" value="Acyl_CoA_acyltransferase"/>
</dbReference>
<keyword evidence="2" id="KW-1185">Reference proteome</keyword>
<dbReference type="SUPFAM" id="SSF55729">
    <property type="entry name" value="Acyl-CoA N-acyltransferases (Nat)"/>
    <property type="match status" value="1"/>
</dbReference>
<gene>
    <name evidence="1" type="ORF">GCM10017044_19940</name>
</gene>
<dbReference type="InterPro" id="IPR039968">
    <property type="entry name" value="BcerS-like"/>
</dbReference>
<organism evidence="1 2">
    <name type="scientific">Kordiimonas sediminis</name>
    <dbReference type="NCBI Taxonomy" id="1735581"/>
    <lineage>
        <taxon>Bacteria</taxon>
        <taxon>Pseudomonadati</taxon>
        <taxon>Pseudomonadota</taxon>
        <taxon>Alphaproteobacteria</taxon>
        <taxon>Kordiimonadales</taxon>
        <taxon>Kordiimonadaceae</taxon>
        <taxon>Kordiimonas</taxon>
    </lineage>
</organism>
<dbReference type="Proteomes" id="UP000630923">
    <property type="component" value="Unassembled WGS sequence"/>
</dbReference>
<sequence length="379" mass="43859">MKQIRVEQVQDKKGLLDFINVTRTVYKDDPNFVQPLTLERLDSLSAAKNPYFEHTEVAFFVAYQNDIPVGSISAQIDSLAQEKWGPNLGHFGLFEAVSQEVATALFDQAETWLKERGMKRMQGPWSLSANEQCGMLIDGFDTPNMIMMPHGLPAYQDWTAAYGFEKAKDLYALQIGVDKEPPARIKRIWENAKKNEHINLRKINMKDFDNELAIIFDIFNDAWQNNWGYVPFTAAELEHTAKTLKPLIKDYRTFIVEYDGEPAGFMVSIPDVNYKIRDLDGNLFPFGIFKLIWRMFLSKREDRFRVPLMGIRQKFQKKPVGAMLPFMMTEETRIEMHKRGGYFCEMGWILEDNGGMISIIEKTGGSIYKTMRIWEKEIA</sequence>
<accession>A0A919E8H6</accession>
<evidence type="ECO:0000313" key="2">
    <source>
        <dbReference type="Proteomes" id="UP000630923"/>
    </source>
</evidence>
<reference evidence="1" key="2">
    <citation type="submission" date="2020-09" db="EMBL/GenBank/DDBJ databases">
        <authorList>
            <person name="Sun Q."/>
            <person name="Kim S."/>
        </authorList>
    </citation>
    <scope>NUCLEOTIDE SEQUENCE</scope>
    <source>
        <strain evidence="1">KCTC 42590</strain>
    </source>
</reference>
<dbReference type="PANTHER" id="PTHR41368">
    <property type="entry name" value="PROTEIN YGHO"/>
    <property type="match status" value="1"/>
</dbReference>
<keyword evidence="1" id="KW-0238">DNA-binding</keyword>
<proteinExistence type="predicted"/>
<name>A0A919E8H6_9PROT</name>
<dbReference type="RefSeq" id="WP_191252515.1">
    <property type="nucleotide sequence ID" value="NZ_BNCI01000002.1"/>
</dbReference>
<dbReference type="AlphaFoldDB" id="A0A919E8H6"/>
<comment type="caution">
    <text evidence="1">The sequence shown here is derived from an EMBL/GenBank/DDBJ whole genome shotgun (WGS) entry which is preliminary data.</text>
</comment>
<dbReference type="GO" id="GO:0003677">
    <property type="term" value="F:DNA binding"/>
    <property type="evidence" value="ECO:0007669"/>
    <property type="project" value="UniProtKB-KW"/>
</dbReference>
<dbReference type="CDD" id="cd04301">
    <property type="entry name" value="NAT_SF"/>
    <property type="match status" value="1"/>
</dbReference>
<dbReference type="PANTHER" id="PTHR41368:SF1">
    <property type="entry name" value="PROTEIN YGHO"/>
    <property type="match status" value="1"/>
</dbReference>
<dbReference type="EMBL" id="BNCI01000002">
    <property type="protein sequence ID" value="GHF25177.1"/>
    <property type="molecule type" value="Genomic_DNA"/>
</dbReference>
<evidence type="ECO:0000313" key="1">
    <source>
        <dbReference type="EMBL" id="GHF25177.1"/>
    </source>
</evidence>